<evidence type="ECO:0000256" key="1">
    <source>
        <dbReference type="ARBA" id="ARBA00004514"/>
    </source>
</evidence>
<evidence type="ECO:0008006" key="7">
    <source>
        <dbReference type="Google" id="ProtNLM"/>
    </source>
</evidence>
<dbReference type="AlphaFoldDB" id="A0AAN9T854"/>
<reference evidence="5 6" key="1">
    <citation type="submission" date="2024-03" db="EMBL/GenBank/DDBJ databases">
        <title>Adaptation during the transition from Ophiocordyceps entomopathogen to insect associate is accompanied by gene loss and intensified selection.</title>
        <authorList>
            <person name="Ward C.M."/>
            <person name="Onetto C.A."/>
            <person name="Borneman A.R."/>
        </authorList>
    </citation>
    <scope>NUCLEOTIDE SEQUENCE [LARGE SCALE GENOMIC DNA]</scope>
    <source>
        <strain evidence="5">AWRI1</strain>
        <tissue evidence="5">Single Adult Female</tissue>
    </source>
</reference>
<sequence>MTESKGDKEHGIQRVLNKLQNSVNKGDYYEAHQMYRTLYFRYSNQKKYDQVKKLLYEGALQMLECGQNTSGADLAELYVSVLVETKANPCDEILDRISILFEKMDQDLVERDIFLTNAMQWSCTGSTEYKTGHPNLHKRMAEIFWRQRNYTAARYHYLHSSDGCGFATMLVELHISEGYSNEIDLFIAQVVLQYLCLKKKNTANDAFESYTTQHPNIKGPPFLLPLLNFICFLLKIIESGKFTSFVILCEKYEYCIRRDPSYTDYLEKISQIFFNVKPNRSSANNPTFLGNIIQSLVSNLNEYDSEGENDDIMFTPSSSSS</sequence>
<evidence type="ECO:0000256" key="4">
    <source>
        <dbReference type="ARBA" id="ARBA00022490"/>
    </source>
</evidence>
<proteinExistence type="inferred from homology"/>
<accession>A0AAN9T854</accession>
<evidence type="ECO:0000313" key="5">
    <source>
        <dbReference type="EMBL" id="KAK7575874.1"/>
    </source>
</evidence>
<evidence type="ECO:0000256" key="3">
    <source>
        <dbReference type="ARBA" id="ARBA00022448"/>
    </source>
</evidence>
<dbReference type="Gene3D" id="1.25.40.10">
    <property type="entry name" value="Tetratricopeptide repeat domain"/>
    <property type="match status" value="1"/>
</dbReference>
<dbReference type="InterPro" id="IPR007317">
    <property type="entry name" value="GET4"/>
</dbReference>
<dbReference type="EMBL" id="JBBCAQ010000036">
    <property type="protein sequence ID" value="KAK7575874.1"/>
    <property type="molecule type" value="Genomic_DNA"/>
</dbReference>
<dbReference type="PANTHER" id="PTHR12875">
    <property type="entry name" value="GOLGI TO ER TRAFFIC PROTEIN 4 HOMOLOG"/>
    <property type="match status" value="1"/>
</dbReference>
<comment type="caution">
    <text evidence="5">The sequence shown here is derived from an EMBL/GenBank/DDBJ whole genome shotgun (WGS) entry which is preliminary data.</text>
</comment>
<keyword evidence="6" id="KW-1185">Reference proteome</keyword>
<organism evidence="5 6">
    <name type="scientific">Parthenolecanium corni</name>
    <dbReference type="NCBI Taxonomy" id="536013"/>
    <lineage>
        <taxon>Eukaryota</taxon>
        <taxon>Metazoa</taxon>
        <taxon>Ecdysozoa</taxon>
        <taxon>Arthropoda</taxon>
        <taxon>Hexapoda</taxon>
        <taxon>Insecta</taxon>
        <taxon>Pterygota</taxon>
        <taxon>Neoptera</taxon>
        <taxon>Paraneoptera</taxon>
        <taxon>Hemiptera</taxon>
        <taxon>Sternorrhyncha</taxon>
        <taxon>Coccoidea</taxon>
        <taxon>Coccidae</taxon>
        <taxon>Parthenolecanium</taxon>
    </lineage>
</organism>
<comment type="similarity">
    <text evidence="2">Belongs to the GET4 family.</text>
</comment>
<name>A0AAN9T854_9HEMI</name>
<dbReference type="InterPro" id="IPR011990">
    <property type="entry name" value="TPR-like_helical_dom_sf"/>
</dbReference>
<evidence type="ECO:0000256" key="2">
    <source>
        <dbReference type="ARBA" id="ARBA00005351"/>
    </source>
</evidence>
<protein>
    <recommendedName>
        <fullName evidence="7">Golgi to ER traffic protein 4 homolog</fullName>
    </recommendedName>
</protein>
<dbReference type="GO" id="GO:0071818">
    <property type="term" value="C:BAT3 complex"/>
    <property type="evidence" value="ECO:0007669"/>
    <property type="project" value="TreeGrafter"/>
</dbReference>
<keyword evidence="3" id="KW-0813">Transport</keyword>
<dbReference type="FunFam" id="1.25.40.10:FF:000060">
    <property type="entry name" value="Golgi to ER traffic protein 4 homolog"/>
    <property type="match status" value="1"/>
</dbReference>
<comment type="subcellular location">
    <subcellularLocation>
        <location evidence="1">Cytoplasm</location>
        <location evidence="1">Cytosol</location>
    </subcellularLocation>
</comment>
<dbReference type="GO" id="GO:0045048">
    <property type="term" value="P:protein insertion into ER membrane"/>
    <property type="evidence" value="ECO:0007669"/>
    <property type="project" value="InterPro"/>
</dbReference>
<dbReference type="Pfam" id="PF04190">
    <property type="entry name" value="GET4"/>
    <property type="match status" value="1"/>
</dbReference>
<gene>
    <name evidence="5" type="ORF">V9T40_012160</name>
</gene>
<dbReference type="Proteomes" id="UP001367676">
    <property type="component" value="Unassembled WGS sequence"/>
</dbReference>
<keyword evidence="4" id="KW-0963">Cytoplasm</keyword>
<dbReference type="PANTHER" id="PTHR12875:SF0">
    <property type="entry name" value="GOLGI TO ER TRAFFIC PROTEIN 4 HOMOLOG"/>
    <property type="match status" value="1"/>
</dbReference>
<evidence type="ECO:0000313" key="6">
    <source>
        <dbReference type="Proteomes" id="UP001367676"/>
    </source>
</evidence>